<dbReference type="PANTHER" id="PTHR10884:SF14">
    <property type="entry name" value="NADH DEHYDROGENASE [UBIQUINONE] IRON-SULFUR PROTEIN 3, MITOCHONDRIAL"/>
    <property type="match status" value="1"/>
</dbReference>
<organism evidence="5 6">
    <name type="scientific">Prolixibacter denitrificans</name>
    <dbReference type="NCBI Taxonomy" id="1541063"/>
    <lineage>
        <taxon>Bacteria</taxon>
        <taxon>Pseudomonadati</taxon>
        <taxon>Bacteroidota</taxon>
        <taxon>Bacteroidia</taxon>
        <taxon>Marinilabiliales</taxon>
        <taxon>Prolixibacteraceae</taxon>
        <taxon>Prolixibacter</taxon>
    </lineage>
</organism>
<dbReference type="PANTHER" id="PTHR10884">
    <property type="entry name" value="NADH DEHYDROGENASE UBIQUINONE IRON-SULFUR PROTEIN 3"/>
    <property type="match status" value="1"/>
</dbReference>
<evidence type="ECO:0000313" key="6">
    <source>
        <dbReference type="Proteomes" id="UP000240621"/>
    </source>
</evidence>
<dbReference type="Pfam" id="PF00329">
    <property type="entry name" value="Complex1_30kDa"/>
    <property type="match status" value="1"/>
</dbReference>
<dbReference type="Proteomes" id="UP000396862">
    <property type="component" value="Unassembled WGS sequence"/>
</dbReference>
<dbReference type="AlphaFoldDB" id="A0A2P8CE98"/>
<dbReference type="InterPro" id="IPR001268">
    <property type="entry name" value="NADH_UbQ_OxRdtase_30kDa_su"/>
</dbReference>
<reference evidence="5 6" key="1">
    <citation type="submission" date="2018-03" db="EMBL/GenBank/DDBJ databases">
        <title>Genomic Encyclopedia of Archaeal and Bacterial Type Strains, Phase II (KMG-II): from individual species to whole genera.</title>
        <authorList>
            <person name="Goeker M."/>
        </authorList>
    </citation>
    <scope>NUCLEOTIDE SEQUENCE [LARGE SCALE GENOMIC DNA]</scope>
    <source>
        <strain evidence="5 6">DSM 27267</strain>
    </source>
</reference>
<dbReference type="EMBL" id="PYGC01000004">
    <property type="protein sequence ID" value="PSK83308.1"/>
    <property type="molecule type" value="Genomic_DNA"/>
</dbReference>
<evidence type="ECO:0000313" key="4">
    <source>
        <dbReference type="EMBL" id="GET21809.1"/>
    </source>
</evidence>
<dbReference type="Proteomes" id="UP000240621">
    <property type="component" value="Unassembled WGS sequence"/>
</dbReference>
<evidence type="ECO:0000256" key="1">
    <source>
        <dbReference type="ARBA" id="ARBA00007569"/>
    </source>
</evidence>
<dbReference type="Gene3D" id="3.30.460.80">
    <property type="entry name" value="NADH:ubiquinone oxidoreductase, 30kDa subunit"/>
    <property type="match status" value="1"/>
</dbReference>
<feature type="region of interest" description="Disordered" evidence="2">
    <location>
        <begin position="150"/>
        <end position="175"/>
    </location>
</feature>
<dbReference type="SUPFAM" id="SSF143243">
    <property type="entry name" value="Nqo5-like"/>
    <property type="match status" value="1"/>
</dbReference>
<evidence type="ECO:0000256" key="2">
    <source>
        <dbReference type="SAM" id="MobiDB-lite"/>
    </source>
</evidence>
<feature type="domain" description="NADH:ubiquinone oxidoreductase 30kDa subunit" evidence="3">
    <location>
        <begin position="31"/>
        <end position="147"/>
    </location>
</feature>
<dbReference type="EMBL" id="BLAU01000001">
    <property type="protein sequence ID" value="GET21809.1"/>
    <property type="molecule type" value="Genomic_DNA"/>
</dbReference>
<name>A0A2P8CE98_9BACT</name>
<protein>
    <submittedName>
        <fullName evidence="5">NADH-quinone oxidoreductase subunit C</fullName>
    </submittedName>
</protein>
<reference evidence="4 7" key="2">
    <citation type="submission" date="2019-10" db="EMBL/GenBank/DDBJ databases">
        <title>Prolixibacter strains distinguished by the presence of nitrate reductase genes were adept at nitrate-dependent anaerobic corrosion of metallic iron and carbon steel.</title>
        <authorList>
            <person name="Iino T."/>
            <person name="Shono N."/>
            <person name="Ito K."/>
            <person name="Nakamura R."/>
            <person name="Sueoka K."/>
            <person name="Harayama S."/>
            <person name="Ohkuma M."/>
        </authorList>
    </citation>
    <scope>NUCLEOTIDE SEQUENCE [LARGE SCALE GENOMIC DNA]</scope>
    <source>
        <strain evidence="4 7">MIC1-1</strain>
    </source>
</reference>
<dbReference type="InterPro" id="IPR037232">
    <property type="entry name" value="NADH_quin_OxRdtase_su_C/D-like"/>
</dbReference>
<evidence type="ECO:0000313" key="5">
    <source>
        <dbReference type="EMBL" id="PSK83308.1"/>
    </source>
</evidence>
<sequence>MQTIIENLQKHFQVVSYHQQRENLGFLIASKEVAVGLITHLRDYEGFAHLVLLTAVDWIEDEHFQLTYLLHHPEKKVDLGVRVMISRENAEMYSIHHLWEQARTYQRELREMFGINFPGSPDVDKPFILEGWEEIPPYRRDFDTKEYSEKTYFPRPGRETHDPAEYMKKKLYPNE</sequence>
<proteinExistence type="inferred from homology"/>
<dbReference type="RefSeq" id="WP_036984376.1">
    <property type="nucleotide sequence ID" value="NZ_BLAU01000001.1"/>
</dbReference>
<evidence type="ECO:0000313" key="7">
    <source>
        <dbReference type="Proteomes" id="UP000396862"/>
    </source>
</evidence>
<accession>A0A2P8CE98</accession>
<comment type="caution">
    <text evidence="5">The sequence shown here is derived from an EMBL/GenBank/DDBJ whole genome shotgun (WGS) entry which is preliminary data.</text>
</comment>
<evidence type="ECO:0000259" key="3">
    <source>
        <dbReference type="Pfam" id="PF00329"/>
    </source>
</evidence>
<comment type="similarity">
    <text evidence="1">Belongs to the complex I 30 kDa subunit family.</text>
</comment>
<dbReference type="GO" id="GO:0008137">
    <property type="term" value="F:NADH dehydrogenase (ubiquinone) activity"/>
    <property type="evidence" value="ECO:0007669"/>
    <property type="project" value="InterPro"/>
</dbReference>
<keyword evidence="7" id="KW-1185">Reference proteome</keyword>
<gene>
    <name evidence="5" type="ORF">CLV93_104238</name>
    <name evidence="4" type="ORF">JCM18694_20550</name>
</gene>
<dbReference type="OrthoDB" id="9803286at2"/>
<feature type="compositionally biased region" description="Basic and acidic residues" evidence="2">
    <location>
        <begin position="156"/>
        <end position="168"/>
    </location>
</feature>